<dbReference type="EMBL" id="NHMM01000001">
    <property type="protein sequence ID" value="OUT23802.1"/>
    <property type="molecule type" value="Genomic_DNA"/>
</dbReference>
<dbReference type="SUPFAM" id="SSF47576">
    <property type="entry name" value="Calponin-homology domain, CH-domain"/>
    <property type="match status" value="1"/>
</dbReference>
<dbReference type="InterPro" id="IPR002048">
    <property type="entry name" value="EF_hand_dom"/>
</dbReference>
<dbReference type="InterPro" id="IPR036872">
    <property type="entry name" value="CH_dom_sf"/>
</dbReference>
<dbReference type="AlphaFoldDB" id="A0A1Z8JTN9"/>
<protein>
    <recommendedName>
        <fullName evidence="1">EF-hand domain-containing protein</fullName>
    </recommendedName>
</protein>
<feature type="domain" description="EF-hand" evidence="1">
    <location>
        <begin position="586"/>
        <end position="621"/>
    </location>
</feature>
<evidence type="ECO:0000259" key="1">
    <source>
        <dbReference type="PROSITE" id="PS50222"/>
    </source>
</evidence>
<evidence type="ECO:0000313" key="3">
    <source>
        <dbReference type="Proteomes" id="UP000195871"/>
    </source>
</evidence>
<comment type="caution">
    <text evidence="2">The sequence shown here is derived from an EMBL/GenBank/DDBJ whole genome shotgun (WGS) entry which is preliminary data.</text>
</comment>
<dbReference type="GO" id="GO:0005509">
    <property type="term" value="F:calcium ion binding"/>
    <property type="evidence" value="ECO:0007669"/>
    <property type="project" value="InterPro"/>
</dbReference>
<organism evidence="2 3">
    <name type="scientific">Pichia kudriavzevii</name>
    <name type="common">Yeast</name>
    <name type="synonym">Issatchenkia orientalis</name>
    <dbReference type="NCBI Taxonomy" id="4909"/>
    <lineage>
        <taxon>Eukaryota</taxon>
        <taxon>Fungi</taxon>
        <taxon>Dikarya</taxon>
        <taxon>Ascomycota</taxon>
        <taxon>Saccharomycotina</taxon>
        <taxon>Pichiomycetes</taxon>
        <taxon>Pichiales</taxon>
        <taxon>Pichiaceae</taxon>
        <taxon>Pichia</taxon>
    </lineage>
</organism>
<dbReference type="PROSITE" id="PS50222">
    <property type="entry name" value="EF_HAND_2"/>
    <property type="match status" value="1"/>
</dbReference>
<reference evidence="2 3" key="1">
    <citation type="submission" date="2017-05" db="EMBL/GenBank/DDBJ databases">
        <title>The Genome Sequence of Candida krusei Ckrusei653.</title>
        <authorList>
            <person name="Cuomo C."/>
            <person name="Forche A."/>
            <person name="Young S."/>
            <person name="Abouelleil A."/>
            <person name="Cao P."/>
            <person name="Chapman S."/>
            <person name="Cusick C."/>
            <person name="Shea T."/>
            <person name="Nusbaum C."/>
            <person name="Birren B."/>
        </authorList>
    </citation>
    <scope>NUCLEOTIDE SEQUENCE [LARGE SCALE GENOMIC DNA]</scope>
    <source>
        <strain evidence="2 3">Ckrusei653</strain>
    </source>
</reference>
<gene>
    <name evidence="2" type="ORF">CAS74_000172</name>
</gene>
<proteinExistence type="predicted"/>
<dbReference type="Proteomes" id="UP000195871">
    <property type="component" value="Unassembled WGS sequence"/>
</dbReference>
<name>A0A1Z8JTN9_PICKU</name>
<dbReference type="Gene3D" id="1.10.418.10">
    <property type="entry name" value="Calponin-like domain"/>
    <property type="match status" value="1"/>
</dbReference>
<sequence>MLPEEANHDIHSVFNWISLITGKHVATLETISDGILLIHLINKLCRTSIVPTFSLSEYEDIFPKAKAKKTLSKFQRVSNVNVLMDWLNNDRKSPYFGSSQSGDNAILGVTCMDIVESNDGYMTKFLWSLFWDFSLFIREPAQKDMQVIKTEFLKTWLLQFVSDINDFKASTWLTEKKLDELLNALELHGEEVQQDYGLSLFIDENSDEWSVYVYLCCLYETQKDKHPFIESREDTESEKGGEFVDFFGPNILSKASAISEHNYNMPLKLKIETFTVIVLDIIRLKKRYLRKVEKVLFELLEVFGEFVAYDNLEYSDDANIPQILSVNDIESAEKLMVNSTHINGSLNKAIESISFVENYRRSTKRRVYEQYVELQILRSQLQDVLATYHLHEFVDPPQKSIEKLTKFIELLKKSETNVYDNAQLFVNGTINKLTSKIVETSSLLNVKLDNLEEQILQINQSCWETRVQQFQSIKMEKIYELHLKTVHYQHQLQLINTSLAKGFDLNSSMIINNQRNRIQFLEDCINKSLTNMKYIETQKSDAVEVLKIAEAAEKYKSEINGLSEDDKQLKVHLFVLKLIQKKFHFQNIDPIRVLFDSHDTATKGYLTKSEFRRAFLKAYPDTEKLGGLEEIDTIFETSYEVVGKMRKSMEFPQFKAIISLGASMEDVNIKEVIECESEDDTISVSSRTSQFTRLIAEMENMPITTNLTSDYFLKEFNKLSSDKEVISKEDVNKINMNKHLEKHLEAIFPNRRYTLWFRQIEESTLYQDEESDEKTIVEEREIPLKNVLYELEKVDLNKL</sequence>
<accession>A0A1Z8JTN9</accession>
<dbReference type="VEuPathDB" id="FungiDB:C5L36_0C01720"/>
<evidence type="ECO:0000313" key="2">
    <source>
        <dbReference type="EMBL" id="OUT23802.1"/>
    </source>
</evidence>